<dbReference type="InterPro" id="IPR003447">
    <property type="entry name" value="FEMABX"/>
</dbReference>
<comment type="caution">
    <text evidence="7">The sequence shown here is derived from an EMBL/GenBank/DDBJ whole genome shotgun (WGS) entry which is preliminary data.</text>
</comment>
<keyword evidence="6" id="KW-0961">Cell wall biogenesis/degradation</keyword>
<evidence type="ECO:0000313" key="7">
    <source>
        <dbReference type="EMBL" id="OGY46412.1"/>
    </source>
</evidence>
<organism evidence="7 8">
    <name type="scientific">Candidatus Buchananbacteria bacterium RIFCSPHIGHO2_01_FULL_44_11</name>
    <dbReference type="NCBI Taxonomy" id="1797535"/>
    <lineage>
        <taxon>Bacteria</taxon>
        <taxon>Candidatus Buchananiibacteriota</taxon>
    </lineage>
</organism>
<dbReference type="PANTHER" id="PTHR36174:SF1">
    <property type="entry name" value="LIPID II:GLYCINE GLYCYLTRANSFERASE"/>
    <property type="match status" value="1"/>
</dbReference>
<dbReference type="PANTHER" id="PTHR36174">
    <property type="entry name" value="LIPID II:GLYCINE GLYCYLTRANSFERASE"/>
    <property type="match status" value="1"/>
</dbReference>
<dbReference type="Proteomes" id="UP000178240">
    <property type="component" value="Unassembled WGS sequence"/>
</dbReference>
<protein>
    <recommendedName>
        <fullName evidence="9">BioF2-like acetyltransferase domain-containing protein</fullName>
    </recommendedName>
</protein>
<evidence type="ECO:0000313" key="8">
    <source>
        <dbReference type="Proteomes" id="UP000178240"/>
    </source>
</evidence>
<gene>
    <name evidence="7" type="ORF">A2744_00535</name>
</gene>
<dbReference type="GO" id="GO:0008360">
    <property type="term" value="P:regulation of cell shape"/>
    <property type="evidence" value="ECO:0007669"/>
    <property type="project" value="UniProtKB-KW"/>
</dbReference>
<evidence type="ECO:0008006" key="9">
    <source>
        <dbReference type="Google" id="ProtNLM"/>
    </source>
</evidence>
<evidence type="ECO:0000256" key="3">
    <source>
        <dbReference type="ARBA" id="ARBA00022960"/>
    </source>
</evidence>
<name>A0A1G1Y2A0_9BACT</name>
<dbReference type="SUPFAM" id="SSF55729">
    <property type="entry name" value="Acyl-CoA N-acyltransferases (Nat)"/>
    <property type="match status" value="2"/>
</dbReference>
<dbReference type="PROSITE" id="PS51191">
    <property type="entry name" value="FEMABX"/>
    <property type="match status" value="1"/>
</dbReference>
<evidence type="ECO:0000256" key="4">
    <source>
        <dbReference type="ARBA" id="ARBA00022984"/>
    </source>
</evidence>
<dbReference type="InterPro" id="IPR016181">
    <property type="entry name" value="Acyl_CoA_acyltransferase"/>
</dbReference>
<evidence type="ECO:0000256" key="6">
    <source>
        <dbReference type="ARBA" id="ARBA00023316"/>
    </source>
</evidence>
<dbReference type="STRING" id="1797535.A2744_00535"/>
<proteinExistence type="inferred from homology"/>
<dbReference type="AlphaFoldDB" id="A0A1G1Y2A0"/>
<evidence type="ECO:0000256" key="1">
    <source>
        <dbReference type="ARBA" id="ARBA00009943"/>
    </source>
</evidence>
<dbReference type="Pfam" id="PF02388">
    <property type="entry name" value="FemAB"/>
    <property type="match status" value="2"/>
</dbReference>
<reference evidence="7 8" key="1">
    <citation type="journal article" date="2016" name="Nat. Commun.">
        <title>Thousands of microbial genomes shed light on interconnected biogeochemical processes in an aquifer system.</title>
        <authorList>
            <person name="Anantharaman K."/>
            <person name="Brown C.T."/>
            <person name="Hug L.A."/>
            <person name="Sharon I."/>
            <person name="Castelle C.J."/>
            <person name="Probst A.J."/>
            <person name="Thomas B.C."/>
            <person name="Singh A."/>
            <person name="Wilkins M.J."/>
            <person name="Karaoz U."/>
            <person name="Brodie E.L."/>
            <person name="Williams K.H."/>
            <person name="Hubbard S.S."/>
            <person name="Banfield J.F."/>
        </authorList>
    </citation>
    <scope>NUCLEOTIDE SEQUENCE [LARGE SCALE GENOMIC DNA]</scope>
</reference>
<sequence>MQIIYVTDQDKNYWNRFILSNAGSGGLLQSYQWSEFQKMLDNKIFRLALVDDAGELQAAALLVRHELPFEYNYLYCPRGPIVKSNDKKNLKALFTEIKKIAQAEKSFMIRVDPAWPVGNEKFLLDVGLRRSDYEVQPKCSFVIDIAPAEDILLASFKPKTRYNINLAQRRGVKIRPSTEPAEIESFWRLLKQTADRDHFHTHLKEHYLKLFEILVKENMAQLFFAEYDNKIVAANFVTFFGQFATYLHGGSADMYREAMATYLLQWQGILAAKQRGCVYYDFGGINGKTYQNDKWAGITRFKTGFGPEVAIQEYVGGFELILNPVVFAAYKFIKQIRG</sequence>
<comment type="similarity">
    <text evidence="1">Belongs to the FemABX family.</text>
</comment>
<evidence type="ECO:0000256" key="5">
    <source>
        <dbReference type="ARBA" id="ARBA00023315"/>
    </source>
</evidence>
<evidence type="ECO:0000256" key="2">
    <source>
        <dbReference type="ARBA" id="ARBA00022679"/>
    </source>
</evidence>
<dbReference type="GO" id="GO:0009252">
    <property type="term" value="P:peptidoglycan biosynthetic process"/>
    <property type="evidence" value="ECO:0007669"/>
    <property type="project" value="UniProtKB-KW"/>
</dbReference>
<dbReference type="GO" id="GO:0071555">
    <property type="term" value="P:cell wall organization"/>
    <property type="evidence" value="ECO:0007669"/>
    <property type="project" value="UniProtKB-KW"/>
</dbReference>
<dbReference type="Gene3D" id="3.40.630.30">
    <property type="match status" value="2"/>
</dbReference>
<keyword evidence="4" id="KW-0573">Peptidoglycan synthesis</keyword>
<dbReference type="GO" id="GO:0016755">
    <property type="term" value="F:aminoacyltransferase activity"/>
    <property type="evidence" value="ECO:0007669"/>
    <property type="project" value="InterPro"/>
</dbReference>
<keyword evidence="5" id="KW-0012">Acyltransferase</keyword>
<keyword evidence="2" id="KW-0808">Transferase</keyword>
<accession>A0A1G1Y2A0</accession>
<dbReference type="EMBL" id="MHIE01000004">
    <property type="protein sequence ID" value="OGY46412.1"/>
    <property type="molecule type" value="Genomic_DNA"/>
</dbReference>
<keyword evidence="3" id="KW-0133">Cell shape</keyword>
<dbReference type="InterPro" id="IPR050644">
    <property type="entry name" value="PG_Glycine_Bridge_Synth"/>
</dbReference>